<dbReference type="PROSITE" id="PS51257">
    <property type="entry name" value="PROKAR_LIPOPROTEIN"/>
    <property type="match status" value="1"/>
</dbReference>
<keyword evidence="3" id="KW-1185">Reference proteome</keyword>
<feature type="chain" id="PRO_5045734923" description="Lipoprotein" evidence="1">
    <location>
        <begin position="20"/>
        <end position="128"/>
    </location>
</feature>
<dbReference type="EMBL" id="JAQQDH010000003">
    <property type="protein sequence ID" value="MFM0444544.1"/>
    <property type="molecule type" value="Genomic_DNA"/>
</dbReference>
<name>A0ABW9C046_9BURK</name>
<gene>
    <name evidence="2" type="ORF">PQR00_13220</name>
</gene>
<reference evidence="2 3" key="1">
    <citation type="journal article" date="2024" name="Chem. Sci.">
        <title>Discovery of megapolipeptins by genome mining of a Burkholderiales bacteria collection.</title>
        <authorList>
            <person name="Paulo B.S."/>
            <person name="Recchia M.J.J."/>
            <person name="Lee S."/>
            <person name="Fergusson C.H."/>
            <person name="Romanowski S.B."/>
            <person name="Hernandez A."/>
            <person name="Krull N."/>
            <person name="Liu D.Y."/>
            <person name="Cavanagh H."/>
            <person name="Bos A."/>
            <person name="Gray C.A."/>
            <person name="Murphy B.T."/>
            <person name="Linington R.G."/>
            <person name="Eustaquio A.S."/>
        </authorList>
    </citation>
    <scope>NUCLEOTIDE SEQUENCE [LARGE SCALE GENOMIC DNA]</scope>
    <source>
        <strain evidence="2 3">RL17-379-BIB-C</strain>
    </source>
</reference>
<accession>A0ABW9C046</accession>
<evidence type="ECO:0000313" key="3">
    <source>
        <dbReference type="Proteomes" id="UP001629288"/>
    </source>
</evidence>
<evidence type="ECO:0008006" key="4">
    <source>
        <dbReference type="Google" id="ProtNLM"/>
    </source>
</evidence>
<keyword evidence="1" id="KW-0732">Signal</keyword>
<proteinExistence type="predicted"/>
<evidence type="ECO:0000256" key="1">
    <source>
        <dbReference type="SAM" id="SignalP"/>
    </source>
</evidence>
<sequence length="128" mass="13908">MVTKAVFVSIAALMLCACAPSITVQRTELVPAIATQQRVRVTSSVTVRLTSGYSREVRSGSLWQPVGTIAQGVVLRPVGDVFTIEGRQVHEAYLVTKTDVIVGFFLPGESHFSPLEPPQPITIERTNE</sequence>
<dbReference type="Proteomes" id="UP001629288">
    <property type="component" value="Unassembled WGS sequence"/>
</dbReference>
<feature type="signal peptide" evidence="1">
    <location>
        <begin position="1"/>
        <end position="19"/>
    </location>
</feature>
<organism evidence="2 3">
    <name type="scientific">Paraburkholderia strydomiana</name>
    <dbReference type="NCBI Taxonomy" id="1245417"/>
    <lineage>
        <taxon>Bacteria</taxon>
        <taxon>Pseudomonadati</taxon>
        <taxon>Pseudomonadota</taxon>
        <taxon>Betaproteobacteria</taxon>
        <taxon>Burkholderiales</taxon>
        <taxon>Burkholderiaceae</taxon>
        <taxon>Paraburkholderia</taxon>
    </lineage>
</organism>
<protein>
    <recommendedName>
        <fullName evidence="4">Lipoprotein</fullName>
    </recommendedName>
</protein>
<dbReference type="RefSeq" id="WP_408129240.1">
    <property type="nucleotide sequence ID" value="NZ_JAQQCM010000020.1"/>
</dbReference>
<comment type="caution">
    <text evidence="2">The sequence shown here is derived from an EMBL/GenBank/DDBJ whole genome shotgun (WGS) entry which is preliminary data.</text>
</comment>
<evidence type="ECO:0000313" key="2">
    <source>
        <dbReference type="EMBL" id="MFM0444544.1"/>
    </source>
</evidence>